<evidence type="ECO:0000259" key="1">
    <source>
        <dbReference type="SMART" id="SM00848"/>
    </source>
</evidence>
<dbReference type="SUPFAM" id="SSF54001">
    <property type="entry name" value="Cysteine proteinases"/>
    <property type="match status" value="1"/>
</dbReference>
<reference evidence="2 3" key="1">
    <citation type="submission" date="2019-09" db="EMBL/GenBank/DDBJ databases">
        <title>A chromosome-level genome assembly of the Chinese tupelo Nyssa sinensis.</title>
        <authorList>
            <person name="Yang X."/>
            <person name="Kang M."/>
            <person name="Yang Y."/>
            <person name="Xiong H."/>
            <person name="Wang M."/>
            <person name="Zhang Z."/>
            <person name="Wang Z."/>
            <person name="Wu H."/>
            <person name="Ma T."/>
            <person name="Liu J."/>
            <person name="Xi Z."/>
        </authorList>
    </citation>
    <scope>NUCLEOTIDE SEQUENCE [LARGE SCALE GENOMIC DNA]</scope>
    <source>
        <strain evidence="2">J267</strain>
        <tissue evidence="2">Leaf</tissue>
    </source>
</reference>
<name>A0A5J4ZSX8_9ASTE</name>
<dbReference type="SMART" id="SM00848">
    <property type="entry name" value="Inhibitor_I29"/>
    <property type="match status" value="1"/>
</dbReference>
<evidence type="ECO:0000313" key="2">
    <source>
        <dbReference type="EMBL" id="KAA8521540.1"/>
    </source>
</evidence>
<dbReference type="AlphaFoldDB" id="A0A5J4ZSX8"/>
<gene>
    <name evidence="2" type="ORF">F0562_012213</name>
</gene>
<sequence>MNGRARQFDLGVVEMSTSEGVKLTGRSKEEVRSMFEEWRVKHKKTYENEEEKEKRFNIFKDKLKMIDAHNAGNHSWTMGLNQFSDRTSDELKNMYGGRGMV</sequence>
<dbReference type="OrthoDB" id="615630at2759"/>
<organism evidence="2 3">
    <name type="scientific">Nyssa sinensis</name>
    <dbReference type="NCBI Taxonomy" id="561372"/>
    <lineage>
        <taxon>Eukaryota</taxon>
        <taxon>Viridiplantae</taxon>
        <taxon>Streptophyta</taxon>
        <taxon>Embryophyta</taxon>
        <taxon>Tracheophyta</taxon>
        <taxon>Spermatophyta</taxon>
        <taxon>Magnoliopsida</taxon>
        <taxon>eudicotyledons</taxon>
        <taxon>Gunneridae</taxon>
        <taxon>Pentapetalae</taxon>
        <taxon>asterids</taxon>
        <taxon>Cornales</taxon>
        <taxon>Nyssaceae</taxon>
        <taxon>Nyssa</taxon>
    </lineage>
</organism>
<protein>
    <recommendedName>
        <fullName evidence="1">Cathepsin propeptide inhibitor domain-containing protein</fullName>
    </recommendedName>
</protein>
<evidence type="ECO:0000313" key="3">
    <source>
        <dbReference type="Proteomes" id="UP000325577"/>
    </source>
</evidence>
<accession>A0A5J4ZSX8</accession>
<feature type="domain" description="Cathepsin propeptide inhibitor" evidence="1">
    <location>
        <begin position="35"/>
        <end position="91"/>
    </location>
</feature>
<dbReference type="Gene3D" id="1.10.287.2250">
    <property type="match status" value="1"/>
</dbReference>
<dbReference type="Pfam" id="PF08246">
    <property type="entry name" value="Inhibitor_I29"/>
    <property type="match status" value="1"/>
</dbReference>
<dbReference type="InterPro" id="IPR038765">
    <property type="entry name" value="Papain-like_cys_pep_sf"/>
</dbReference>
<proteinExistence type="predicted"/>
<keyword evidence="3" id="KW-1185">Reference proteome</keyword>
<dbReference type="InterPro" id="IPR013201">
    <property type="entry name" value="Prot_inhib_I29"/>
</dbReference>
<dbReference type="EMBL" id="CM018048">
    <property type="protein sequence ID" value="KAA8521540.1"/>
    <property type="molecule type" value="Genomic_DNA"/>
</dbReference>
<dbReference type="Proteomes" id="UP000325577">
    <property type="component" value="Linkage Group LG5"/>
</dbReference>